<dbReference type="EMBL" id="CP098747">
    <property type="protein sequence ID" value="USG61635.1"/>
    <property type="molecule type" value="Genomic_DNA"/>
</dbReference>
<reference evidence="6" key="1">
    <citation type="submission" date="2022-06" db="EMBL/GenBank/DDBJ databases">
        <title>Sneathiella actinostolidae sp. nov., isolated from a sea anemonein the Western Pacific Ocean.</title>
        <authorList>
            <person name="Wei M.J."/>
        </authorList>
    </citation>
    <scope>NUCLEOTIDE SEQUENCE</scope>
    <source>
        <strain evidence="6">PHK-P5</strain>
    </source>
</reference>
<evidence type="ECO:0000256" key="3">
    <source>
        <dbReference type="ARBA" id="ARBA00022970"/>
    </source>
</evidence>
<comment type="similarity">
    <text evidence="1">Belongs to the leucine-binding protein family.</text>
</comment>
<organism evidence="6 7">
    <name type="scientific">Sneathiella marina</name>
    <dbReference type="NCBI Taxonomy" id="2950108"/>
    <lineage>
        <taxon>Bacteria</taxon>
        <taxon>Pseudomonadati</taxon>
        <taxon>Pseudomonadota</taxon>
        <taxon>Alphaproteobacteria</taxon>
        <taxon>Sneathiellales</taxon>
        <taxon>Sneathiellaceae</taxon>
        <taxon>Sneathiella</taxon>
    </lineage>
</organism>
<keyword evidence="4" id="KW-1133">Transmembrane helix</keyword>
<dbReference type="SUPFAM" id="SSF53822">
    <property type="entry name" value="Periplasmic binding protein-like I"/>
    <property type="match status" value="1"/>
</dbReference>
<evidence type="ECO:0000256" key="1">
    <source>
        <dbReference type="ARBA" id="ARBA00010062"/>
    </source>
</evidence>
<dbReference type="PANTHER" id="PTHR30483:SF38">
    <property type="entry name" value="BLR7848 PROTEIN"/>
    <property type="match status" value="1"/>
</dbReference>
<evidence type="ECO:0000259" key="5">
    <source>
        <dbReference type="Pfam" id="PF13458"/>
    </source>
</evidence>
<dbReference type="InterPro" id="IPR051010">
    <property type="entry name" value="BCAA_transport"/>
</dbReference>
<dbReference type="CDD" id="cd06334">
    <property type="entry name" value="PBP1_ABC_ligand_binding-like"/>
    <property type="match status" value="1"/>
</dbReference>
<evidence type="ECO:0000313" key="7">
    <source>
        <dbReference type="Proteomes" id="UP001056291"/>
    </source>
</evidence>
<dbReference type="Pfam" id="PF13458">
    <property type="entry name" value="Peripla_BP_6"/>
    <property type="match status" value="1"/>
</dbReference>
<dbReference type="RefSeq" id="WP_251934780.1">
    <property type="nucleotide sequence ID" value="NZ_CP098747.1"/>
</dbReference>
<dbReference type="Gene3D" id="3.40.50.2300">
    <property type="match status" value="2"/>
</dbReference>
<proteinExistence type="inferred from homology"/>
<evidence type="ECO:0000256" key="4">
    <source>
        <dbReference type="SAM" id="Phobius"/>
    </source>
</evidence>
<feature type="domain" description="Leucine-binding protein" evidence="5">
    <location>
        <begin position="94"/>
        <end position="419"/>
    </location>
</feature>
<keyword evidence="3" id="KW-0029">Amino-acid transport</keyword>
<keyword evidence="7" id="KW-1185">Reference proteome</keyword>
<feature type="transmembrane region" description="Helical" evidence="4">
    <location>
        <begin position="27"/>
        <end position="44"/>
    </location>
</feature>
<dbReference type="InterPro" id="IPR028081">
    <property type="entry name" value="Leu-bd"/>
</dbReference>
<accession>A0ABY4W360</accession>
<keyword evidence="2" id="KW-0732">Signal</keyword>
<dbReference type="PANTHER" id="PTHR30483">
    <property type="entry name" value="LEUCINE-SPECIFIC-BINDING PROTEIN"/>
    <property type="match status" value="1"/>
</dbReference>
<gene>
    <name evidence="6" type="ORF">NBZ79_01420</name>
</gene>
<keyword evidence="3" id="KW-0813">Transport</keyword>
<name>A0ABY4W360_9PROT</name>
<keyword evidence="4" id="KW-0472">Membrane</keyword>
<dbReference type="InterPro" id="IPR028082">
    <property type="entry name" value="Peripla_BP_I"/>
</dbReference>
<evidence type="ECO:0000256" key="2">
    <source>
        <dbReference type="ARBA" id="ARBA00022729"/>
    </source>
</evidence>
<keyword evidence="4" id="KW-0812">Transmembrane</keyword>
<feature type="transmembrane region" description="Helical" evidence="4">
    <location>
        <begin position="65"/>
        <end position="86"/>
    </location>
</feature>
<sequence length="498" mass="54354">MGLQDYGVLVRRNCEPGHFHIEPLLEIGKSLLFIYCLATIYYLGGWNRFFRDSSGRKMMKFKNMFLSVVGAAVLAAPFTAPAPAAAEESLYLPSLVYRTGPFAPGGVPFADGFADYWAMINERDGGVGGAKVITDECEFGYNTDRGVECYERTKNNNKGALVYHPLSTGVTYALADRVVSDKINIVSMGYGRSDAGDGAAFPYIFPMSTNYWGQATAILKYMGTMSGGTIEDLKGKKVALVYLDIAYGKEPIPLFEAAAKKFGFEIQLYPVSFPGIEQKATWLQIRRNRPDFITMWGWGVMNQTAIKEASNINFPSDHFIGNWWSGAEVDTVPAGAAAKGYKSAAFSGSGKDFPVIQDIEKYVYAKGNGAGADQVGTVLYNRAVASQVLVHEGILLAQKKFGVASITAEQLRWGLENIDMTPERAKALGAQGIVPNITVTCENHVGVGGGVKIQQWDGSNWSMITDWIQPIDEMVQPAIKASADKYLQEKGLTRATCK</sequence>
<protein>
    <submittedName>
        <fullName evidence="6">ABC transporter substrate-binding protein</fullName>
    </submittedName>
</protein>
<dbReference type="Proteomes" id="UP001056291">
    <property type="component" value="Chromosome"/>
</dbReference>
<evidence type="ECO:0000313" key="6">
    <source>
        <dbReference type="EMBL" id="USG61635.1"/>
    </source>
</evidence>